<proteinExistence type="predicted"/>
<dbReference type="OrthoDB" id="2649667at2759"/>
<dbReference type="Proteomes" id="UP000054477">
    <property type="component" value="Unassembled WGS sequence"/>
</dbReference>
<sequence>LPGSQHDVSAWEETWTHKQHNQLVADDEWVWADSAYPLKTWCQSPYKKPKKLEFNNVKYNYHLSDVCVRSEHCIGYLKGRWGSLKGLRVSIKGEKGIQYATLWIIACIHLHAFAMQHERGEGVTRDKFYRRGRKYQKKQWHRERRWKRAHRKNMNQIENTLDEDDDVGLL</sequence>
<name>A0A0C9Y3K3_9AGAR</name>
<reference evidence="4 5" key="1">
    <citation type="submission" date="2014-04" db="EMBL/GenBank/DDBJ databases">
        <authorList>
            <consortium name="DOE Joint Genome Institute"/>
            <person name="Kuo A."/>
            <person name="Kohler A."/>
            <person name="Nagy L.G."/>
            <person name="Floudas D."/>
            <person name="Copeland A."/>
            <person name="Barry K.W."/>
            <person name="Cichocki N."/>
            <person name="Veneault-Fourrey C."/>
            <person name="LaButti K."/>
            <person name="Lindquist E.A."/>
            <person name="Lipzen A."/>
            <person name="Lundell T."/>
            <person name="Morin E."/>
            <person name="Murat C."/>
            <person name="Sun H."/>
            <person name="Tunlid A."/>
            <person name="Henrissat B."/>
            <person name="Grigoriev I.V."/>
            <person name="Hibbett D.S."/>
            <person name="Martin F."/>
            <person name="Nordberg H.P."/>
            <person name="Cantor M.N."/>
            <person name="Hua S.X."/>
        </authorList>
    </citation>
    <scope>NUCLEOTIDE SEQUENCE [LARGE SCALE GENOMIC DNA]</scope>
    <source>
        <strain evidence="4 5">LaAM-08-1</strain>
    </source>
</reference>
<organism evidence="4 5">
    <name type="scientific">Laccaria amethystina LaAM-08-1</name>
    <dbReference type="NCBI Taxonomy" id="1095629"/>
    <lineage>
        <taxon>Eukaryota</taxon>
        <taxon>Fungi</taxon>
        <taxon>Dikarya</taxon>
        <taxon>Basidiomycota</taxon>
        <taxon>Agaricomycotina</taxon>
        <taxon>Agaricomycetes</taxon>
        <taxon>Agaricomycetidae</taxon>
        <taxon>Agaricales</taxon>
        <taxon>Agaricineae</taxon>
        <taxon>Hydnangiaceae</taxon>
        <taxon>Laccaria</taxon>
    </lineage>
</organism>
<evidence type="ECO:0000256" key="2">
    <source>
        <dbReference type="ARBA" id="ARBA00022723"/>
    </source>
</evidence>
<keyword evidence="2" id="KW-0479">Metal-binding</keyword>
<gene>
    <name evidence="4" type="ORF">K443DRAFT_96454</name>
</gene>
<feature type="non-terminal residue" evidence="4">
    <location>
        <position position="1"/>
    </location>
</feature>
<accession>A0A0C9Y3K3</accession>
<dbReference type="Pfam" id="PF13359">
    <property type="entry name" value="DDE_Tnp_4"/>
    <property type="match status" value="1"/>
</dbReference>
<dbReference type="InterPro" id="IPR027806">
    <property type="entry name" value="HARBI1_dom"/>
</dbReference>
<dbReference type="AlphaFoldDB" id="A0A0C9Y3K3"/>
<dbReference type="GO" id="GO:0046872">
    <property type="term" value="F:metal ion binding"/>
    <property type="evidence" value="ECO:0007669"/>
    <property type="project" value="UniProtKB-KW"/>
</dbReference>
<dbReference type="EMBL" id="KN838589">
    <property type="protein sequence ID" value="KIK02693.1"/>
    <property type="molecule type" value="Genomic_DNA"/>
</dbReference>
<protein>
    <recommendedName>
        <fullName evidence="3">DDE Tnp4 domain-containing protein</fullName>
    </recommendedName>
</protein>
<evidence type="ECO:0000313" key="5">
    <source>
        <dbReference type="Proteomes" id="UP000054477"/>
    </source>
</evidence>
<comment type="cofactor">
    <cofactor evidence="1">
        <name>a divalent metal cation</name>
        <dbReference type="ChEBI" id="CHEBI:60240"/>
    </cofactor>
</comment>
<feature type="domain" description="DDE Tnp4" evidence="3">
    <location>
        <begin position="2"/>
        <end position="111"/>
    </location>
</feature>
<reference evidence="5" key="2">
    <citation type="submission" date="2015-01" db="EMBL/GenBank/DDBJ databases">
        <title>Evolutionary Origins and Diversification of the Mycorrhizal Mutualists.</title>
        <authorList>
            <consortium name="DOE Joint Genome Institute"/>
            <consortium name="Mycorrhizal Genomics Consortium"/>
            <person name="Kohler A."/>
            <person name="Kuo A."/>
            <person name="Nagy L.G."/>
            <person name="Floudas D."/>
            <person name="Copeland A."/>
            <person name="Barry K.W."/>
            <person name="Cichocki N."/>
            <person name="Veneault-Fourrey C."/>
            <person name="LaButti K."/>
            <person name="Lindquist E.A."/>
            <person name="Lipzen A."/>
            <person name="Lundell T."/>
            <person name="Morin E."/>
            <person name="Murat C."/>
            <person name="Riley R."/>
            <person name="Ohm R."/>
            <person name="Sun H."/>
            <person name="Tunlid A."/>
            <person name="Henrissat B."/>
            <person name="Grigoriev I.V."/>
            <person name="Hibbett D.S."/>
            <person name="Martin F."/>
        </authorList>
    </citation>
    <scope>NUCLEOTIDE SEQUENCE [LARGE SCALE GENOMIC DNA]</scope>
    <source>
        <strain evidence="5">LaAM-08-1</strain>
    </source>
</reference>
<dbReference type="STRING" id="1095629.A0A0C9Y3K3"/>
<dbReference type="HOGENOM" id="CLU_133946_0_0_1"/>
<evidence type="ECO:0000259" key="3">
    <source>
        <dbReference type="Pfam" id="PF13359"/>
    </source>
</evidence>
<evidence type="ECO:0000256" key="1">
    <source>
        <dbReference type="ARBA" id="ARBA00001968"/>
    </source>
</evidence>
<evidence type="ECO:0000313" key="4">
    <source>
        <dbReference type="EMBL" id="KIK02693.1"/>
    </source>
</evidence>
<keyword evidence="5" id="KW-1185">Reference proteome</keyword>